<feature type="transmembrane region" description="Helical" evidence="7">
    <location>
        <begin position="420"/>
        <end position="440"/>
    </location>
</feature>
<dbReference type="Pfam" id="PF13440">
    <property type="entry name" value="Polysacc_synt_3"/>
    <property type="match status" value="1"/>
</dbReference>
<organism evidence="8 9">
    <name type="scientific">Candidatus Shapirobacteria bacterium GW2011_GWE2_38_30</name>
    <dbReference type="NCBI Taxonomy" id="1618490"/>
    <lineage>
        <taxon>Bacteria</taxon>
        <taxon>Candidatus Shapironibacteriota</taxon>
    </lineage>
</organism>
<name>A0A0G0N123_9BACT</name>
<feature type="transmembrane region" description="Helical" evidence="7">
    <location>
        <begin position="89"/>
        <end position="110"/>
    </location>
</feature>
<evidence type="ECO:0000256" key="5">
    <source>
        <dbReference type="ARBA" id="ARBA00022989"/>
    </source>
</evidence>
<comment type="caution">
    <text evidence="8">The sequence shown here is derived from an EMBL/GenBank/DDBJ whole genome shotgun (WGS) entry which is preliminary data.</text>
</comment>
<feature type="transmembrane region" description="Helical" evidence="7">
    <location>
        <begin position="122"/>
        <end position="144"/>
    </location>
</feature>
<keyword evidence="4 7" id="KW-0812">Transmembrane</keyword>
<evidence type="ECO:0000313" key="8">
    <source>
        <dbReference type="EMBL" id="KKQ70821.1"/>
    </source>
</evidence>
<dbReference type="PANTHER" id="PTHR30250:SF10">
    <property type="entry name" value="LIPOPOLYSACCHARIDE BIOSYNTHESIS PROTEIN WZXC"/>
    <property type="match status" value="1"/>
</dbReference>
<feature type="transmembrane region" description="Helical" evidence="7">
    <location>
        <begin position="452"/>
        <end position="476"/>
    </location>
</feature>
<comment type="subcellular location">
    <subcellularLocation>
        <location evidence="1">Cell membrane</location>
        <topology evidence="1">Multi-pass membrane protein</topology>
    </subcellularLocation>
</comment>
<sequence length="484" mass="54590">MEKSINVEEIKKTTATNILFLSLRNFGIQGISTIGFFLLTILLGTADVGLFAIVAESVSILGYFSDVGLASALIQQKTEILKAELQTTFLIQQSLVIITLLLVFIFYPQIALNRGFGTPETWILISLCFSFFAASLKTIPSVLLERKLNFKLISTIDIIENISFYFFAVLFAYLGYGVYSYAIATFIRSLFGLVTMYIFSPWPIGFSFSLDAAKRLFRFGIPFQLNSFIAMAKDRLSNLFVAGIIGTHSFGILSWAQKGPRIPLSLMDAIMRVTFPTFSRLQDHRELLQKSLERTLYFIAFFVFPSLAGISLIAPDIINLIPKYTKWLPAIYPLYFFAASAAIAAITTPITNAFNAVGKITTTTKLMIMWTVLTWIFYPILSIKLGYIGTAYAALIVGSSSFIVWWLAQRNFQVNVFSTIFHPLVSSILMIFLLIFVNIFNLSPLQNLSTKILVGISFYFVYHYLFTKSQLSWFLLQLKKIKNV</sequence>
<gene>
    <name evidence="8" type="ORF">US90_C0005G0035</name>
</gene>
<evidence type="ECO:0000256" key="2">
    <source>
        <dbReference type="ARBA" id="ARBA00007430"/>
    </source>
</evidence>
<feature type="transmembrane region" description="Helical" evidence="7">
    <location>
        <begin position="366"/>
        <end position="383"/>
    </location>
</feature>
<dbReference type="STRING" id="1618490.US90_C0005G0035"/>
<protein>
    <submittedName>
        <fullName evidence="8">Polysaccharide biosynthesis protein</fullName>
    </submittedName>
</protein>
<proteinExistence type="inferred from homology"/>
<keyword evidence="3" id="KW-1003">Cell membrane</keyword>
<evidence type="ECO:0000256" key="1">
    <source>
        <dbReference type="ARBA" id="ARBA00004651"/>
    </source>
</evidence>
<evidence type="ECO:0000256" key="6">
    <source>
        <dbReference type="ARBA" id="ARBA00023136"/>
    </source>
</evidence>
<evidence type="ECO:0000256" key="3">
    <source>
        <dbReference type="ARBA" id="ARBA00022475"/>
    </source>
</evidence>
<feature type="transmembrane region" description="Helical" evidence="7">
    <location>
        <begin position="190"/>
        <end position="210"/>
    </location>
</feature>
<feature type="transmembrane region" description="Helical" evidence="7">
    <location>
        <begin position="164"/>
        <end position="184"/>
    </location>
</feature>
<dbReference type="Proteomes" id="UP000034406">
    <property type="component" value="Unassembled WGS sequence"/>
</dbReference>
<feature type="transmembrane region" description="Helical" evidence="7">
    <location>
        <begin position="334"/>
        <end position="354"/>
    </location>
</feature>
<evidence type="ECO:0000256" key="4">
    <source>
        <dbReference type="ARBA" id="ARBA00022692"/>
    </source>
</evidence>
<comment type="similarity">
    <text evidence="2">Belongs to the polysaccharide synthase family.</text>
</comment>
<feature type="transmembrane region" description="Helical" evidence="7">
    <location>
        <begin position="389"/>
        <end position="408"/>
    </location>
</feature>
<evidence type="ECO:0000313" key="9">
    <source>
        <dbReference type="Proteomes" id="UP000034406"/>
    </source>
</evidence>
<dbReference type="PANTHER" id="PTHR30250">
    <property type="entry name" value="PST FAMILY PREDICTED COLANIC ACID TRANSPORTER"/>
    <property type="match status" value="1"/>
</dbReference>
<accession>A0A0G0N123</accession>
<feature type="transmembrane region" description="Helical" evidence="7">
    <location>
        <begin position="295"/>
        <end position="314"/>
    </location>
</feature>
<dbReference type="GO" id="GO:0005886">
    <property type="term" value="C:plasma membrane"/>
    <property type="evidence" value="ECO:0007669"/>
    <property type="project" value="UniProtKB-SubCell"/>
</dbReference>
<keyword evidence="5 7" id="KW-1133">Transmembrane helix</keyword>
<dbReference type="AlphaFoldDB" id="A0A0G0N123"/>
<feature type="transmembrane region" description="Helical" evidence="7">
    <location>
        <begin position="21"/>
        <end position="43"/>
    </location>
</feature>
<keyword evidence="6 7" id="KW-0472">Membrane</keyword>
<dbReference type="EMBL" id="LBUT01000005">
    <property type="protein sequence ID" value="KKQ70821.1"/>
    <property type="molecule type" value="Genomic_DNA"/>
</dbReference>
<reference evidence="8 9" key="1">
    <citation type="journal article" date="2015" name="Nature">
        <title>rRNA introns, odd ribosomes, and small enigmatic genomes across a large radiation of phyla.</title>
        <authorList>
            <person name="Brown C.T."/>
            <person name="Hug L.A."/>
            <person name="Thomas B.C."/>
            <person name="Sharon I."/>
            <person name="Castelle C.J."/>
            <person name="Singh A."/>
            <person name="Wilkins M.J."/>
            <person name="Williams K.H."/>
            <person name="Banfield J.F."/>
        </authorList>
    </citation>
    <scope>NUCLEOTIDE SEQUENCE [LARGE SCALE GENOMIC DNA]</scope>
</reference>
<dbReference type="InterPro" id="IPR050833">
    <property type="entry name" value="Poly_Biosynth_Transport"/>
</dbReference>
<feature type="transmembrane region" description="Helical" evidence="7">
    <location>
        <begin position="49"/>
        <end position="69"/>
    </location>
</feature>
<evidence type="ECO:0000256" key="7">
    <source>
        <dbReference type="SAM" id="Phobius"/>
    </source>
</evidence>